<organism evidence="3 4">
    <name type="scientific">Sphingoaurantiacus capsulatus</name>
    <dbReference type="NCBI Taxonomy" id="1771310"/>
    <lineage>
        <taxon>Bacteria</taxon>
        <taxon>Pseudomonadati</taxon>
        <taxon>Pseudomonadota</taxon>
        <taxon>Alphaproteobacteria</taxon>
        <taxon>Sphingomonadales</taxon>
        <taxon>Sphingosinicellaceae</taxon>
        <taxon>Sphingoaurantiacus</taxon>
    </lineage>
</organism>
<name>A0ABV7XEG7_9SPHN</name>
<keyword evidence="1" id="KW-0472">Membrane</keyword>
<dbReference type="Pfam" id="PF09835">
    <property type="entry name" value="DUF2062"/>
    <property type="match status" value="1"/>
</dbReference>
<evidence type="ECO:0000259" key="2">
    <source>
        <dbReference type="Pfam" id="PF09835"/>
    </source>
</evidence>
<protein>
    <submittedName>
        <fullName evidence="3">DUF2062 domain-containing protein</fullName>
    </submittedName>
</protein>
<dbReference type="Proteomes" id="UP001595615">
    <property type="component" value="Unassembled WGS sequence"/>
</dbReference>
<dbReference type="RefSeq" id="WP_380862425.1">
    <property type="nucleotide sequence ID" value="NZ_JBHRXV010000011.1"/>
</dbReference>
<gene>
    <name evidence="3" type="ORF">ACFOMD_14000</name>
</gene>
<proteinExistence type="predicted"/>
<dbReference type="PANTHER" id="PTHR40547">
    <property type="entry name" value="SLL0298 PROTEIN"/>
    <property type="match status" value="1"/>
</dbReference>
<keyword evidence="4" id="KW-1185">Reference proteome</keyword>
<dbReference type="InterPro" id="IPR018639">
    <property type="entry name" value="DUF2062"/>
</dbReference>
<feature type="domain" description="DUF2062" evidence="2">
    <location>
        <begin position="22"/>
        <end position="166"/>
    </location>
</feature>
<feature type="transmembrane region" description="Helical" evidence="1">
    <location>
        <begin position="74"/>
        <end position="97"/>
    </location>
</feature>
<dbReference type="EMBL" id="JBHRXV010000011">
    <property type="protein sequence ID" value="MFC3713687.1"/>
    <property type="molecule type" value="Genomic_DNA"/>
</dbReference>
<feature type="transmembrane region" description="Helical" evidence="1">
    <location>
        <begin position="136"/>
        <end position="161"/>
    </location>
</feature>
<feature type="transmembrane region" description="Helical" evidence="1">
    <location>
        <begin position="45"/>
        <end position="67"/>
    </location>
</feature>
<keyword evidence="1" id="KW-0812">Transmembrane</keyword>
<accession>A0ABV7XEG7</accession>
<evidence type="ECO:0000313" key="3">
    <source>
        <dbReference type="EMBL" id="MFC3713687.1"/>
    </source>
</evidence>
<evidence type="ECO:0000313" key="4">
    <source>
        <dbReference type="Proteomes" id="UP001595615"/>
    </source>
</evidence>
<evidence type="ECO:0000256" key="1">
    <source>
        <dbReference type="SAM" id="Phobius"/>
    </source>
</evidence>
<sequence length="178" mass="19850">MRKWAKGKLPKREEILENRFVRPFAHYLADPSLWHFSRHSVARGLAVGIFIGIMVPVAQTPVAALVSVPTRGNIAVAALATFITNPFTTPAILFGAYETGSWLLRLQSAAHHARAPADGWLMQTLEWLGDLALPTALGLLLFSVVSALIAYGATHVGWRWWVARRWASRRRVRHPRKG</sequence>
<reference evidence="4" key="1">
    <citation type="journal article" date="2019" name="Int. J. Syst. Evol. Microbiol.">
        <title>The Global Catalogue of Microorganisms (GCM) 10K type strain sequencing project: providing services to taxonomists for standard genome sequencing and annotation.</title>
        <authorList>
            <consortium name="The Broad Institute Genomics Platform"/>
            <consortium name="The Broad Institute Genome Sequencing Center for Infectious Disease"/>
            <person name="Wu L."/>
            <person name="Ma J."/>
        </authorList>
    </citation>
    <scope>NUCLEOTIDE SEQUENCE [LARGE SCALE GENOMIC DNA]</scope>
    <source>
        <strain evidence="4">KCTC 42644</strain>
    </source>
</reference>
<comment type="caution">
    <text evidence="3">The sequence shown here is derived from an EMBL/GenBank/DDBJ whole genome shotgun (WGS) entry which is preliminary data.</text>
</comment>
<keyword evidence="1" id="KW-1133">Transmembrane helix</keyword>
<dbReference type="PANTHER" id="PTHR40547:SF1">
    <property type="entry name" value="SLL0298 PROTEIN"/>
    <property type="match status" value="1"/>
</dbReference>